<gene>
    <name evidence="1" type="ORF">NDU88_003472</name>
</gene>
<evidence type="ECO:0000313" key="2">
    <source>
        <dbReference type="Proteomes" id="UP001066276"/>
    </source>
</evidence>
<accession>A0AAV7VDE4</accession>
<dbReference type="AlphaFoldDB" id="A0AAV7VDE4"/>
<organism evidence="1 2">
    <name type="scientific">Pleurodeles waltl</name>
    <name type="common">Iberian ribbed newt</name>
    <dbReference type="NCBI Taxonomy" id="8319"/>
    <lineage>
        <taxon>Eukaryota</taxon>
        <taxon>Metazoa</taxon>
        <taxon>Chordata</taxon>
        <taxon>Craniata</taxon>
        <taxon>Vertebrata</taxon>
        <taxon>Euteleostomi</taxon>
        <taxon>Amphibia</taxon>
        <taxon>Batrachia</taxon>
        <taxon>Caudata</taxon>
        <taxon>Salamandroidea</taxon>
        <taxon>Salamandridae</taxon>
        <taxon>Pleurodelinae</taxon>
        <taxon>Pleurodeles</taxon>
    </lineage>
</organism>
<protein>
    <submittedName>
        <fullName evidence="1">Uncharacterized protein</fullName>
    </submittedName>
</protein>
<reference evidence="1" key="1">
    <citation type="journal article" date="2022" name="bioRxiv">
        <title>Sequencing and chromosome-scale assembly of the giantPleurodeles waltlgenome.</title>
        <authorList>
            <person name="Brown T."/>
            <person name="Elewa A."/>
            <person name="Iarovenko S."/>
            <person name="Subramanian E."/>
            <person name="Araus A.J."/>
            <person name="Petzold A."/>
            <person name="Susuki M."/>
            <person name="Suzuki K.-i.T."/>
            <person name="Hayashi T."/>
            <person name="Toyoda A."/>
            <person name="Oliveira C."/>
            <person name="Osipova E."/>
            <person name="Leigh N.D."/>
            <person name="Simon A."/>
            <person name="Yun M.H."/>
        </authorList>
    </citation>
    <scope>NUCLEOTIDE SEQUENCE</scope>
    <source>
        <strain evidence="1">20211129_DDA</strain>
        <tissue evidence="1">Liver</tissue>
    </source>
</reference>
<evidence type="ECO:0000313" key="1">
    <source>
        <dbReference type="EMBL" id="KAJ1199639.1"/>
    </source>
</evidence>
<sequence>MAVTRSPTTERTDFELQAHTEALENHSRQNNVRIRGFPTQAEGSDLNKYVEALFRQILEAAEDTDIQLDCVYCMGSPRPGKSSPDDILTCVHDFQMKEKILYKGPESPPDPISGAIPRCNTRI</sequence>
<comment type="caution">
    <text evidence="1">The sequence shown here is derived from an EMBL/GenBank/DDBJ whole genome shotgun (WGS) entry which is preliminary data.</text>
</comment>
<dbReference type="Gene3D" id="3.30.70.1820">
    <property type="entry name" value="L1 transposable element, RRM domain"/>
    <property type="match status" value="1"/>
</dbReference>
<name>A0AAV7VDE4_PLEWA</name>
<dbReference type="Proteomes" id="UP001066276">
    <property type="component" value="Chromosome 2_1"/>
</dbReference>
<dbReference type="EMBL" id="JANPWB010000003">
    <property type="protein sequence ID" value="KAJ1199639.1"/>
    <property type="molecule type" value="Genomic_DNA"/>
</dbReference>
<keyword evidence="2" id="KW-1185">Reference proteome</keyword>
<proteinExistence type="predicted"/>